<evidence type="ECO:0000313" key="2">
    <source>
        <dbReference type="Proteomes" id="UP001630127"/>
    </source>
</evidence>
<name>A0ABD2YLI0_9GENT</name>
<evidence type="ECO:0000313" key="1">
    <source>
        <dbReference type="EMBL" id="KAL3507030.1"/>
    </source>
</evidence>
<gene>
    <name evidence="1" type="ORF">ACH5RR_032412</name>
</gene>
<reference evidence="1 2" key="1">
    <citation type="submission" date="2024-11" db="EMBL/GenBank/DDBJ databases">
        <title>A near-complete genome assembly of Cinchona calisaya.</title>
        <authorList>
            <person name="Lian D.C."/>
            <person name="Zhao X.W."/>
            <person name="Wei L."/>
        </authorList>
    </citation>
    <scope>NUCLEOTIDE SEQUENCE [LARGE SCALE GENOMIC DNA]</scope>
    <source>
        <tissue evidence="1">Nenye</tissue>
    </source>
</reference>
<proteinExistence type="predicted"/>
<dbReference type="EMBL" id="JBJUIK010000013">
    <property type="protein sequence ID" value="KAL3507030.1"/>
    <property type="molecule type" value="Genomic_DNA"/>
</dbReference>
<dbReference type="Proteomes" id="UP001630127">
    <property type="component" value="Unassembled WGS sequence"/>
</dbReference>
<dbReference type="PANTHER" id="PTHR35485:SF4">
    <property type="entry name" value="EXPRESSED PROTEIN"/>
    <property type="match status" value="1"/>
</dbReference>
<keyword evidence="2" id="KW-1185">Reference proteome</keyword>
<comment type="caution">
    <text evidence="1">The sequence shown here is derived from an EMBL/GenBank/DDBJ whole genome shotgun (WGS) entry which is preliminary data.</text>
</comment>
<accession>A0ABD2YLI0</accession>
<dbReference type="PANTHER" id="PTHR35485">
    <property type="entry name" value="OS01G0888900 PROTEIN"/>
    <property type="match status" value="1"/>
</dbReference>
<protein>
    <submittedName>
        <fullName evidence="1">Uncharacterized protein</fullName>
    </submittedName>
</protein>
<organism evidence="1 2">
    <name type="scientific">Cinchona calisaya</name>
    <dbReference type="NCBI Taxonomy" id="153742"/>
    <lineage>
        <taxon>Eukaryota</taxon>
        <taxon>Viridiplantae</taxon>
        <taxon>Streptophyta</taxon>
        <taxon>Embryophyta</taxon>
        <taxon>Tracheophyta</taxon>
        <taxon>Spermatophyta</taxon>
        <taxon>Magnoliopsida</taxon>
        <taxon>eudicotyledons</taxon>
        <taxon>Gunneridae</taxon>
        <taxon>Pentapetalae</taxon>
        <taxon>asterids</taxon>
        <taxon>lamiids</taxon>
        <taxon>Gentianales</taxon>
        <taxon>Rubiaceae</taxon>
        <taxon>Cinchonoideae</taxon>
        <taxon>Cinchoneae</taxon>
        <taxon>Cinchona</taxon>
    </lineage>
</organism>
<sequence length="117" mass="13753">MEGLLPMVYNTIRKSRTRRHYEYLGSDVAVTAAQSYNIADFYSNEYDDLKKTMTGQYAADDHEKNRIDDDFNNINGENIKGHHHRRYKSFHVDNRTAQSKKLVRFRSHRFFSCVTGA</sequence>
<dbReference type="AlphaFoldDB" id="A0ABD2YLI0"/>